<dbReference type="Pfam" id="PF06210">
    <property type="entry name" value="DUF1003"/>
    <property type="match status" value="1"/>
</dbReference>
<dbReference type="RefSeq" id="WP_006979643.1">
    <property type="nucleotide sequence ID" value="NZ_ABVL01000005.1"/>
</dbReference>
<feature type="transmembrane region" description="Helical" evidence="1">
    <location>
        <begin position="219"/>
        <end position="241"/>
    </location>
</feature>
<accession>B4D080</accession>
<dbReference type="eggNOG" id="COG0664">
    <property type="taxonomic scope" value="Bacteria"/>
</dbReference>
<evidence type="ECO:0000256" key="1">
    <source>
        <dbReference type="SAM" id="Phobius"/>
    </source>
</evidence>
<dbReference type="PRINTS" id="PR00103">
    <property type="entry name" value="CAMPKINASE"/>
</dbReference>
<protein>
    <submittedName>
        <fullName evidence="3">Cyclic nucleotide-binding protein</fullName>
    </submittedName>
</protein>
<reference evidence="3 4" key="1">
    <citation type="journal article" date="2011" name="J. Bacteriol.">
        <title>Genome sequence of Chthoniobacter flavus Ellin428, an aerobic heterotrophic soil bacterium.</title>
        <authorList>
            <person name="Kant R."/>
            <person name="van Passel M.W."/>
            <person name="Palva A."/>
            <person name="Lucas S."/>
            <person name="Lapidus A."/>
            <person name="Glavina Del Rio T."/>
            <person name="Dalin E."/>
            <person name="Tice H."/>
            <person name="Bruce D."/>
            <person name="Goodwin L."/>
            <person name="Pitluck S."/>
            <person name="Larimer F.W."/>
            <person name="Land M.L."/>
            <person name="Hauser L."/>
            <person name="Sangwan P."/>
            <person name="de Vos W.M."/>
            <person name="Janssen P.H."/>
            <person name="Smidt H."/>
        </authorList>
    </citation>
    <scope>NUCLEOTIDE SEQUENCE [LARGE SCALE GENOMIC DNA]</scope>
    <source>
        <strain evidence="3 4">Ellin428</strain>
    </source>
</reference>
<dbReference type="STRING" id="497964.CfE428DRAFT_2318"/>
<keyword evidence="1" id="KW-0472">Membrane</keyword>
<evidence type="ECO:0000259" key="2">
    <source>
        <dbReference type="PROSITE" id="PS50042"/>
    </source>
</evidence>
<keyword evidence="1" id="KW-1133">Transmembrane helix</keyword>
<comment type="caution">
    <text evidence="3">The sequence shown here is derived from an EMBL/GenBank/DDBJ whole genome shotgun (WGS) entry which is preliminary data.</text>
</comment>
<dbReference type="Gene3D" id="2.60.120.10">
    <property type="entry name" value="Jelly Rolls"/>
    <property type="match status" value="1"/>
</dbReference>
<sequence>MSDVSPQDDNDLGLAAVALFKDLSPEALSKMSTLLENVNFKTGDTIFHEHEKGDALYVVHSGKVRIWVHDEDSRPVTLAELEPGDFFGEMSVLDGGERSANATTTTDSMLHRLSRKDFQEFLLSHPQAALEVIRGITSRLRQTNLLVSQRISRNVNDEMDERLTFGQRIADKVAAFGGSWTFIFIFGGILFVWMGLNTFLLSHFGITGENKDGAQWDPYPYILLNLLLSTLAALQAPVIMMSQNRAAEKDRIAAEQDYRVNLKSELMLEELIRKTRAQDAEIDFLVHSLKTVKEKLACAEE</sequence>
<evidence type="ECO:0000313" key="4">
    <source>
        <dbReference type="Proteomes" id="UP000005824"/>
    </source>
</evidence>
<gene>
    <name evidence="3" type="ORF">CfE428DRAFT_2318</name>
</gene>
<feature type="transmembrane region" description="Helical" evidence="1">
    <location>
        <begin position="173"/>
        <end position="194"/>
    </location>
</feature>
<dbReference type="EMBL" id="ABVL01000005">
    <property type="protein sequence ID" value="EDY20394.1"/>
    <property type="molecule type" value="Genomic_DNA"/>
</dbReference>
<dbReference type="SUPFAM" id="SSF51206">
    <property type="entry name" value="cAMP-binding domain-like"/>
    <property type="match status" value="1"/>
</dbReference>
<dbReference type="CDD" id="cd00038">
    <property type="entry name" value="CAP_ED"/>
    <property type="match status" value="1"/>
</dbReference>
<proteinExistence type="predicted"/>
<dbReference type="InterPro" id="IPR018488">
    <property type="entry name" value="cNMP-bd_CS"/>
</dbReference>
<dbReference type="PANTHER" id="PTHR41386:SF1">
    <property type="entry name" value="MEMBRANE PROTEIN"/>
    <property type="match status" value="1"/>
</dbReference>
<dbReference type="InterPro" id="IPR014710">
    <property type="entry name" value="RmlC-like_jellyroll"/>
</dbReference>
<feature type="domain" description="Cyclic nucleotide-binding" evidence="2">
    <location>
        <begin position="19"/>
        <end position="122"/>
    </location>
</feature>
<dbReference type="PROSITE" id="PS00889">
    <property type="entry name" value="CNMP_BINDING_2"/>
    <property type="match status" value="1"/>
</dbReference>
<organism evidence="3 4">
    <name type="scientific">Chthoniobacter flavus Ellin428</name>
    <dbReference type="NCBI Taxonomy" id="497964"/>
    <lineage>
        <taxon>Bacteria</taxon>
        <taxon>Pseudomonadati</taxon>
        <taxon>Verrucomicrobiota</taxon>
        <taxon>Spartobacteria</taxon>
        <taxon>Chthoniobacterales</taxon>
        <taxon>Chthoniobacteraceae</taxon>
        <taxon>Chthoniobacter</taxon>
    </lineage>
</organism>
<dbReference type="Pfam" id="PF00027">
    <property type="entry name" value="cNMP_binding"/>
    <property type="match status" value="1"/>
</dbReference>
<dbReference type="InParanoid" id="B4D080"/>
<dbReference type="PANTHER" id="PTHR41386">
    <property type="entry name" value="INTEGRAL MEMBRANE PROTEIN-RELATED"/>
    <property type="match status" value="1"/>
</dbReference>
<keyword evidence="1" id="KW-0812">Transmembrane</keyword>
<dbReference type="InterPro" id="IPR000595">
    <property type="entry name" value="cNMP-bd_dom"/>
</dbReference>
<keyword evidence="4" id="KW-1185">Reference proteome</keyword>
<dbReference type="eggNOG" id="COG4420">
    <property type="taxonomic scope" value="Bacteria"/>
</dbReference>
<dbReference type="InterPro" id="IPR018490">
    <property type="entry name" value="cNMP-bd_dom_sf"/>
</dbReference>
<dbReference type="PROSITE" id="PS50042">
    <property type="entry name" value="CNMP_BINDING_3"/>
    <property type="match status" value="1"/>
</dbReference>
<dbReference type="AlphaFoldDB" id="B4D080"/>
<dbReference type="SMART" id="SM00100">
    <property type="entry name" value="cNMP"/>
    <property type="match status" value="1"/>
</dbReference>
<dbReference type="InterPro" id="IPR010406">
    <property type="entry name" value="DUF1003"/>
</dbReference>
<evidence type="ECO:0000313" key="3">
    <source>
        <dbReference type="EMBL" id="EDY20394.1"/>
    </source>
</evidence>
<name>B4D080_9BACT</name>
<dbReference type="Proteomes" id="UP000005824">
    <property type="component" value="Unassembled WGS sequence"/>
</dbReference>